<accession>A0A9N9WU48</accession>
<feature type="domain" description="Anoctamin transmembrane" evidence="9">
    <location>
        <begin position="296"/>
        <end position="869"/>
    </location>
</feature>
<dbReference type="InterPro" id="IPR032394">
    <property type="entry name" value="Anoct_dimer"/>
</dbReference>
<comment type="similarity">
    <text evidence="2 8">Belongs to the anoctamin family.</text>
</comment>
<gene>
    <name evidence="11" type="ORF">CHIRRI_LOCUS8944</name>
</gene>
<keyword evidence="6 8" id="KW-0472">Membrane</keyword>
<dbReference type="Pfam" id="PF04547">
    <property type="entry name" value="Anoctamin"/>
    <property type="match status" value="1"/>
</dbReference>
<keyword evidence="7" id="KW-0325">Glycoprotein</keyword>
<feature type="transmembrane region" description="Helical" evidence="8">
    <location>
        <begin position="508"/>
        <end position="531"/>
    </location>
</feature>
<comment type="caution">
    <text evidence="8">Lacks conserved residue(s) required for the propagation of feature annotation.</text>
</comment>
<dbReference type="OrthoDB" id="296386at2759"/>
<dbReference type="PANTHER" id="PTHR12308">
    <property type="entry name" value="ANOCTAMIN"/>
    <property type="match status" value="1"/>
</dbReference>
<feature type="transmembrane region" description="Helical" evidence="8">
    <location>
        <begin position="464"/>
        <end position="487"/>
    </location>
</feature>
<dbReference type="GO" id="GO:0046983">
    <property type="term" value="F:protein dimerization activity"/>
    <property type="evidence" value="ECO:0007669"/>
    <property type="project" value="InterPro"/>
</dbReference>
<feature type="transmembrane region" description="Helical" evidence="8">
    <location>
        <begin position="307"/>
        <end position="333"/>
    </location>
</feature>
<dbReference type="InterPro" id="IPR049452">
    <property type="entry name" value="Anoctamin_TM"/>
</dbReference>
<proteinExistence type="inferred from homology"/>
<evidence type="ECO:0000256" key="2">
    <source>
        <dbReference type="ARBA" id="ARBA00009671"/>
    </source>
</evidence>
<evidence type="ECO:0000256" key="7">
    <source>
        <dbReference type="ARBA" id="ARBA00023180"/>
    </source>
</evidence>
<keyword evidence="12" id="KW-1185">Reference proteome</keyword>
<protein>
    <recommendedName>
        <fullName evidence="8">Anoctamin</fullName>
    </recommendedName>
</protein>
<dbReference type="AlphaFoldDB" id="A0A9N9WU48"/>
<feature type="transmembrane region" description="Helical" evidence="8">
    <location>
        <begin position="824"/>
        <end position="847"/>
    </location>
</feature>
<feature type="domain" description="Anoctamin dimerisation" evidence="10">
    <location>
        <begin position="82"/>
        <end position="293"/>
    </location>
</feature>
<feature type="transmembrane region" description="Helical" evidence="8">
    <location>
        <begin position="679"/>
        <end position="706"/>
    </location>
</feature>
<keyword evidence="5 8" id="KW-1133">Transmembrane helix</keyword>
<dbReference type="Pfam" id="PF16178">
    <property type="entry name" value="Anoct_dimer"/>
    <property type="match status" value="1"/>
</dbReference>
<organism evidence="11 12">
    <name type="scientific">Chironomus riparius</name>
    <dbReference type="NCBI Taxonomy" id="315576"/>
    <lineage>
        <taxon>Eukaryota</taxon>
        <taxon>Metazoa</taxon>
        <taxon>Ecdysozoa</taxon>
        <taxon>Arthropoda</taxon>
        <taxon>Hexapoda</taxon>
        <taxon>Insecta</taxon>
        <taxon>Pterygota</taxon>
        <taxon>Neoptera</taxon>
        <taxon>Endopterygota</taxon>
        <taxon>Diptera</taxon>
        <taxon>Nematocera</taxon>
        <taxon>Chironomoidea</taxon>
        <taxon>Chironomidae</taxon>
        <taxon>Chironominae</taxon>
        <taxon>Chironomus</taxon>
    </lineage>
</organism>
<dbReference type="PANTHER" id="PTHR12308:SF83">
    <property type="entry name" value="ANOCTAMIN"/>
    <property type="match status" value="1"/>
</dbReference>
<evidence type="ECO:0000256" key="1">
    <source>
        <dbReference type="ARBA" id="ARBA00004651"/>
    </source>
</evidence>
<reference evidence="11" key="1">
    <citation type="submission" date="2022-01" db="EMBL/GenBank/DDBJ databases">
        <authorList>
            <person name="King R."/>
        </authorList>
    </citation>
    <scope>NUCLEOTIDE SEQUENCE</scope>
</reference>
<feature type="transmembrane region" description="Helical" evidence="8">
    <location>
        <begin position="383"/>
        <end position="402"/>
    </location>
</feature>
<sequence>MTSPTNRMSGYSYNQAYDTASERNSIFWDALSMASGSDRNSIALSIYHSVPELHQDENDGGGHQHRMNGNDKIWHDYQDDEENNKSVDFILAYNGSDVANKYKRQLFQKHLTREGLKLEIDESQDVHFVKIHATREVLFRYSEILKFKFPIKLDENENEDQIEHDKNMNKKSYPILEKMYSLFRLDKRLFPKKRYELFHEFSRDKSYLFNVEESNFFPTFVRLSVVNFILERTAFSDSAQDDNCIGIDKLLSDSIYTAAYPLHDGHHRDEASKRGLLYKEWGELKNWIKHQPLDIIKNYFGVKVALYFSWLGFYTNMLILPSILGIICFIVGLSTMFSNSVVNEICNADDSVVLCPKCDDCGYTKLSETCIYSRINHILDNNFTIFFAICMAIWAAIYLELWKRYSATIVHRWGTTDFTRESEHARPAYLARIRTKKQTKNVKNIETNQTEPTLSFKFKLPNYLLSYSIIILYILLSIAVVLALIVYRMATLSSKRVYGPIDPLSFKYIVLLPITTGIINLIVITIMNYLYDYLAVFLTDLEYRRTKTEYDNSLSLKIYLFQFINYYSSLFYIAFLKGKWPGTPAKYNRFFGLRQEECAPGGCLMELFIQLAIIMIGKQAINAILEIATPWLMKKWRIFRYGKKNTDEEGRLKDTNQWTKDYKLMVFDSMGLFQEYLEMVLQFGFCTLFVISFPLAPLFALINNIFELRLDAKKFLIYYRRPVPRRQSDIGIWLTVMRMLGKISVLTTAFIIAFSTSFIPRLVHDNSKELRKMGYLNFTLAYFNTADFEDSSMPNATIFGAHEICRYPEFRNPPWDDHPYKRPYYYWQILTARLAFIIVFQNVVAWLQQFIDWAIPDKPAQLDSLIKRENFLVSNKIIREERQRALQQSRQKMGEIDYVNGRVFYEAKS</sequence>
<evidence type="ECO:0000256" key="8">
    <source>
        <dbReference type="RuleBase" id="RU280814"/>
    </source>
</evidence>
<dbReference type="InterPro" id="IPR007632">
    <property type="entry name" value="Anoctamin"/>
</dbReference>
<evidence type="ECO:0000313" key="11">
    <source>
        <dbReference type="EMBL" id="CAG9806080.1"/>
    </source>
</evidence>
<keyword evidence="4 8" id="KW-0812">Transmembrane</keyword>
<comment type="subcellular location">
    <subcellularLocation>
        <location evidence="1">Cell membrane</location>
        <topology evidence="1">Multi-pass membrane protein</topology>
    </subcellularLocation>
    <subcellularLocation>
        <location evidence="8">Membrane</location>
        <topology evidence="8">Multi-pass membrane protein</topology>
    </subcellularLocation>
</comment>
<dbReference type="GO" id="GO:0005254">
    <property type="term" value="F:chloride channel activity"/>
    <property type="evidence" value="ECO:0007669"/>
    <property type="project" value="TreeGrafter"/>
</dbReference>
<feature type="transmembrane region" description="Helical" evidence="8">
    <location>
        <begin position="558"/>
        <end position="576"/>
    </location>
</feature>
<evidence type="ECO:0000259" key="9">
    <source>
        <dbReference type="Pfam" id="PF04547"/>
    </source>
</evidence>
<dbReference type="EMBL" id="OU895878">
    <property type="protein sequence ID" value="CAG9806080.1"/>
    <property type="molecule type" value="Genomic_DNA"/>
</dbReference>
<evidence type="ECO:0000259" key="10">
    <source>
        <dbReference type="Pfam" id="PF16178"/>
    </source>
</evidence>
<name>A0A9N9WU48_9DIPT</name>
<dbReference type="GO" id="GO:0005886">
    <property type="term" value="C:plasma membrane"/>
    <property type="evidence" value="ECO:0007669"/>
    <property type="project" value="UniProtKB-SubCell"/>
</dbReference>
<evidence type="ECO:0000256" key="5">
    <source>
        <dbReference type="ARBA" id="ARBA00022989"/>
    </source>
</evidence>
<dbReference type="Proteomes" id="UP001153620">
    <property type="component" value="Chromosome 2"/>
</dbReference>
<keyword evidence="3" id="KW-1003">Cell membrane</keyword>
<evidence type="ECO:0000256" key="3">
    <source>
        <dbReference type="ARBA" id="ARBA00022475"/>
    </source>
</evidence>
<evidence type="ECO:0000256" key="4">
    <source>
        <dbReference type="ARBA" id="ARBA00022692"/>
    </source>
</evidence>
<reference evidence="11" key="2">
    <citation type="submission" date="2022-10" db="EMBL/GenBank/DDBJ databases">
        <authorList>
            <consortium name="ENA_rothamsted_submissions"/>
            <consortium name="culmorum"/>
            <person name="King R."/>
        </authorList>
    </citation>
    <scope>NUCLEOTIDE SEQUENCE</scope>
</reference>
<evidence type="ECO:0000256" key="6">
    <source>
        <dbReference type="ARBA" id="ARBA00023136"/>
    </source>
</evidence>
<evidence type="ECO:0000313" key="12">
    <source>
        <dbReference type="Proteomes" id="UP001153620"/>
    </source>
</evidence>